<comment type="caution">
    <text evidence="7">The sequence shown here is derived from an EMBL/GenBank/DDBJ whole genome shotgun (WGS) entry which is preliminary data.</text>
</comment>
<keyword evidence="1 3" id="KW-0547">Nucleotide-binding</keyword>
<feature type="domain" description="Protein kinase" evidence="6">
    <location>
        <begin position="18"/>
        <end position="285"/>
    </location>
</feature>
<feature type="region of interest" description="Disordered" evidence="5">
    <location>
        <begin position="325"/>
        <end position="376"/>
    </location>
</feature>
<proteinExistence type="inferred from homology"/>
<comment type="similarity">
    <text evidence="4">Belongs to the protein kinase superfamily.</text>
</comment>
<keyword evidence="4" id="KW-0418">Kinase</keyword>
<dbReference type="InterPro" id="IPR000719">
    <property type="entry name" value="Prot_kinase_dom"/>
</dbReference>
<evidence type="ECO:0000256" key="1">
    <source>
        <dbReference type="ARBA" id="ARBA00022741"/>
    </source>
</evidence>
<keyword evidence="8" id="KW-1185">Reference proteome</keyword>
<dbReference type="PROSITE" id="PS00107">
    <property type="entry name" value="PROTEIN_KINASE_ATP"/>
    <property type="match status" value="1"/>
</dbReference>
<accession>A0ABR3B7C4</accession>
<organism evidence="7 8">
    <name type="scientific">Phycomyces blakesleeanus</name>
    <dbReference type="NCBI Taxonomy" id="4837"/>
    <lineage>
        <taxon>Eukaryota</taxon>
        <taxon>Fungi</taxon>
        <taxon>Fungi incertae sedis</taxon>
        <taxon>Mucoromycota</taxon>
        <taxon>Mucoromycotina</taxon>
        <taxon>Mucoromycetes</taxon>
        <taxon>Mucorales</taxon>
        <taxon>Phycomycetaceae</taxon>
        <taxon>Phycomyces</taxon>
    </lineage>
</organism>
<dbReference type="Gene3D" id="1.10.510.10">
    <property type="entry name" value="Transferase(Phosphotransferase) domain 1"/>
    <property type="match status" value="1"/>
</dbReference>
<evidence type="ECO:0000256" key="2">
    <source>
        <dbReference type="ARBA" id="ARBA00022840"/>
    </source>
</evidence>
<evidence type="ECO:0000259" key="6">
    <source>
        <dbReference type="PROSITE" id="PS50011"/>
    </source>
</evidence>
<name>A0ABR3B7C4_PHYBL</name>
<dbReference type="InterPro" id="IPR011009">
    <property type="entry name" value="Kinase-like_dom_sf"/>
</dbReference>
<feature type="binding site" evidence="3">
    <location>
        <position position="47"/>
    </location>
    <ligand>
        <name>ATP</name>
        <dbReference type="ChEBI" id="CHEBI:30616"/>
    </ligand>
</feature>
<dbReference type="SMART" id="SM00220">
    <property type="entry name" value="S_TKc"/>
    <property type="match status" value="1"/>
</dbReference>
<dbReference type="PANTHER" id="PTHR24346">
    <property type="entry name" value="MAP/MICROTUBULE AFFINITY-REGULATING KINASE"/>
    <property type="match status" value="1"/>
</dbReference>
<sequence>MTGLSQAALAKGTIIHNLEIVDVLGMGGYGQVYLGRHLETSRLYAIKSLPQTGLDLRQRNFQRTEISLHSRLSAHPHIIGLKHVIRQPGWIHVVMEYGPEGDLFSSIADKDVYFGNHDIIRKVFLQLIDAVTYCHDNHVYHRDLKPENILVFDGGHTLKLADFGLATTDPISKDYGCGSGFYFSPECQGDLAHPAHRVGYASAPNDIWSLGIVLINLAAGRNPWRQASLKDETFKAYMSDPDLLFKILPISKELHTILKRTLCVDPIRRIELDELRERIARCRYFTRTPESERYEQAALAASAASASRRIRPSLRIVQPVHQIQELDSFPPSPPSTPRTHRPSIPWNTWSPPISPVLSQKSPTQDSLLTEMSNLRV</sequence>
<evidence type="ECO:0000313" key="8">
    <source>
        <dbReference type="Proteomes" id="UP001448207"/>
    </source>
</evidence>
<protein>
    <submittedName>
        <fullName evidence="7">Kinase-like domain-containing protein</fullName>
    </submittedName>
</protein>
<feature type="compositionally biased region" description="Polar residues" evidence="5">
    <location>
        <begin position="346"/>
        <end position="376"/>
    </location>
</feature>
<gene>
    <name evidence="7" type="ORF">J3Q64DRAFT_1336997</name>
</gene>
<dbReference type="PROSITE" id="PS00108">
    <property type="entry name" value="PROTEIN_KINASE_ST"/>
    <property type="match status" value="1"/>
</dbReference>
<keyword evidence="4" id="KW-0723">Serine/threonine-protein kinase</keyword>
<reference evidence="7 8" key="1">
    <citation type="submission" date="2024-04" db="EMBL/GenBank/DDBJ databases">
        <title>Symmetric and asymmetric DNA N6-adenine methylation regulates different biological responses in Mucorales.</title>
        <authorList>
            <consortium name="Lawrence Berkeley National Laboratory"/>
            <person name="Lax C."/>
            <person name="Mondo S.J."/>
            <person name="Osorio-Concepcion M."/>
            <person name="Muszewska A."/>
            <person name="Corrochano-Luque M."/>
            <person name="Gutierrez G."/>
            <person name="Riley R."/>
            <person name="Lipzen A."/>
            <person name="Guo J."/>
            <person name="Hundley H."/>
            <person name="Amirebrahimi M."/>
            <person name="Ng V."/>
            <person name="Lorenzo-Gutierrez D."/>
            <person name="Binder U."/>
            <person name="Yang J."/>
            <person name="Song Y."/>
            <person name="Canovas D."/>
            <person name="Navarro E."/>
            <person name="Freitag M."/>
            <person name="Gabaldon T."/>
            <person name="Grigoriev I.V."/>
            <person name="Corrochano L.M."/>
            <person name="Nicolas F.E."/>
            <person name="Garre V."/>
        </authorList>
    </citation>
    <scope>NUCLEOTIDE SEQUENCE [LARGE SCALE GENOMIC DNA]</scope>
    <source>
        <strain evidence="7 8">L51</strain>
    </source>
</reference>
<dbReference type="PROSITE" id="PS50011">
    <property type="entry name" value="PROTEIN_KINASE_DOM"/>
    <property type="match status" value="1"/>
</dbReference>
<evidence type="ECO:0000256" key="5">
    <source>
        <dbReference type="SAM" id="MobiDB-lite"/>
    </source>
</evidence>
<keyword evidence="2 3" id="KW-0067">ATP-binding</keyword>
<evidence type="ECO:0000313" key="7">
    <source>
        <dbReference type="EMBL" id="KAL0091983.1"/>
    </source>
</evidence>
<dbReference type="InterPro" id="IPR017441">
    <property type="entry name" value="Protein_kinase_ATP_BS"/>
</dbReference>
<keyword evidence="4" id="KW-0808">Transferase</keyword>
<dbReference type="PANTHER" id="PTHR24346:SF30">
    <property type="entry name" value="MATERNAL EMBRYONIC LEUCINE ZIPPER KINASE"/>
    <property type="match status" value="1"/>
</dbReference>
<dbReference type="EMBL" id="JBCLYO010000003">
    <property type="protein sequence ID" value="KAL0091983.1"/>
    <property type="molecule type" value="Genomic_DNA"/>
</dbReference>
<dbReference type="SUPFAM" id="SSF56112">
    <property type="entry name" value="Protein kinase-like (PK-like)"/>
    <property type="match status" value="1"/>
</dbReference>
<dbReference type="Pfam" id="PF00069">
    <property type="entry name" value="Pkinase"/>
    <property type="match status" value="1"/>
</dbReference>
<evidence type="ECO:0000256" key="3">
    <source>
        <dbReference type="PROSITE-ProRule" id="PRU10141"/>
    </source>
</evidence>
<evidence type="ECO:0000256" key="4">
    <source>
        <dbReference type="RuleBase" id="RU000304"/>
    </source>
</evidence>
<dbReference type="Proteomes" id="UP001448207">
    <property type="component" value="Unassembled WGS sequence"/>
</dbReference>
<dbReference type="InterPro" id="IPR008271">
    <property type="entry name" value="Ser/Thr_kinase_AS"/>
</dbReference>